<keyword evidence="8" id="KW-1185">Reference proteome</keyword>
<evidence type="ECO:0000256" key="1">
    <source>
        <dbReference type="ARBA" id="ARBA00004141"/>
    </source>
</evidence>
<dbReference type="EMBL" id="JADBJN010000002">
    <property type="protein sequence ID" value="KAG5678979.1"/>
    <property type="molecule type" value="Genomic_DNA"/>
</dbReference>
<evidence type="ECO:0000256" key="5">
    <source>
        <dbReference type="ARBA" id="ARBA00023136"/>
    </source>
</evidence>
<evidence type="ECO:0000313" key="8">
    <source>
        <dbReference type="Proteomes" id="UP001107558"/>
    </source>
</evidence>
<sequence>MDQIQGYKQQLEKELNDESKPWTKYLRLLEEKSNVPRSYIFLGIVGFVALYLAFGFAAELICNFIGIMYPAYVSMKAVETQDKSDDTKWLTYWVIFGTLTTIEFFSIYITKIIPFYWLLKCIFFIWCMAPIQNNGSIVMYNRVIRPYFLKHEHSVDDFLKNASDRVKKGAEEFYKKGN</sequence>
<dbReference type="Pfam" id="PF03134">
    <property type="entry name" value="TB2_DP1_HVA22"/>
    <property type="match status" value="1"/>
</dbReference>
<feature type="transmembrane region" description="Helical" evidence="6">
    <location>
        <begin position="90"/>
        <end position="109"/>
    </location>
</feature>
<name>A0A9J6CB59_POLVA</name>
<dbReference type="GO" id="GO:0016020">
    <property type="term" value="C:membrane"/>
    <property type="evidence" value="ECO:0007669"/>
    <property type="project" value="UniProtKB-SubCell"/>
</dbReference>
<evidence type="ECO:0000256" key="2">
    <source>
        <dbReference type="ARBA" id="ARBA00008573"/>
    </source>
</evidence>
<dbReference type="InterPro" id="IPR004345">
    <property type="entry name" value="TB2_DP1_HVA22"/>
</dbReference>
<dbReference type="Proteomes" id="UP001107558">
    <property type="component" value="Chromosome 2"/>
</dbReference>
<evidence type="ECO:0000256" key="3">
    <source>
        <dbReference type="ARBA" id="ARBA00022692"/>
    </source>
</evidence>
<feature type="transmembrane region" description="Helical" evidence="6">
    <location>
        <begin position="39"/>
        <end position="69"/>
    </location>
</feature>
<comment type="subcellular location">
    <subcellularLocation>
        <location evidence="1 6">Membrane</location>
        <topology evidence="1 6">Multi-pass membrane protein</topology>
    </subcellularLocation>
</comment>
<comment type="caution">
    <text evidence="7">The sequence shown here is derived from an EMBL/GenBank/DDBJ whole genome shotgun (WGS) entry which is preliminary data.</text>
</comment>
<evidence type="ECO:0000256" key="6">
    <source>
        <dbReference type="RuleBase" id="RU362006"/>
    </source>
</evidence>
<keyword evidence="4 6" id="KW-1133">Transmembrane helix</keyword>
<protein>
    <recommendedName>
        <fullName evidence="6">Receptor expression-enhancing protein</fullName>
    </recommendedName>
</protein>
<organism evidence="7 8">
    <name type="scientific">Polypedilum vanderplanki</name>
    <name type="common">Sleeping chironomid midge</name>
    <dbReference type="NCBI Taxonomy" id="319348"/>
    <lineage>
        <taxon>Eukaryota</taxon>
        <taxon>Metazoa</taxon>
        <taxon>Ecdysozoa</taxon>
        <taxon>Arthropoda</taxon>
        <taxon>Hexapoda</taxon>
        <taxon>Insecta</taxon>
        <taxon>Pterygota</taxon>
        <taxon>Neoptera</taxon>
        <taxon>Endopterygota</taxon>
        <taxon>Diptera</taxon>
        <taxon>Nematocera</taxon>
        <taxon>Chironomoidea</taxon>
        <taxon>Chironomidae</taxon>
        <taxon>Chironominae</taxon>
        <taxon>Polypedilum</taxon>
        <taxon>Polypedilum</taxon>
    </lineage>
</organism>
<dbReference type="PANTHER" id="PTHR12300">
    <property type="entry name" value="HVA22-LIKE PROTEINS"/>
    <property type="match status" value="1"/>
</dbReference>
<dbReference type="PANTHER" id="PTHR12300:SF161">
    <property type="entry name" value="RECEPTOR EXPRESSION-ENHANCING PROTEIN"/>
    <property type="match status" value="1"/>
</dbReference>
<evidence type="ECO:0000313" key="7">
    <source>
        <dbReference type="EMBL" id="KAG5678979.1"/>
    </source>
</evidence>
<accession>A0A9J6CB59</accession>
<keyword evidence="3 6" id="KW-0812">Transmembrane</keyword>
<comment type="similarity">
    <text evidence="2 6">Belongs to the DP1 family.</text>
</comment>
<dbReference type="OrthoDB" id="10009287at2759"/>
<evidence type="ECO:0000256" key="4">
    <source>
        <dbReference type="ARBA" id="ARBA00022989"/>
    </source>
</evidence>
<keyword evidence="5 6" id="KW-0472">Membrane</keyword>
<reference evidence="7" key="1">
    <citation type="submission" date="2021-03" db="EMBL/GenBank/DDBJ databases">
        <title>Chromosome level genome of the anhydrobiotic midge Polypedilum vanderplanki.</title>
        <authorList>
            <person name="Yoshida Y."/>
            <person name="Kikawada T."/>
            <person name="Gusev O."/>
        </authorList>
    </citation>
    <scope>NUCLEOTIDE SEQUENCE</scope>
    <source>
        <strain evidence="7">NIAS01</strain>
        <tissue evidence="7">Whole body or cell culture</tissue>
    </source>
</reference>
<feature type="transmembrane region" description="Helical" evidence="6">
    <location>
        <begin position="115"/>
        <end position="132"/>
    </location>
</feature>
<proteinExistence type="inferred from homology"/>
<gene>
    <name evidence="7" type="ORF">PVAND_008593</name>
</gene>
<dbReference type="AlphaFoldDB" id="A0A9J6CB59"/>